<evidence type="ECO:0000259" key="12">
    <source>
        <dbReference type="PROSITE" id="PS50975"/>
    </source>
</evidence>
<comment type="caution">
    <text evidence="13">The sequence shown here is derived from an EMBL/GenBank/DDBJ whole genome shotgun (WGS) entry which is preliminary data.</text>
</comment>
<dbReference type="SMART" id="SM01209">
    <property type="entry name" value="GARS_A"/>
    <property type="match status" value="1"/>
</dbReference>
<evidence type="ECO:0000256" key="1">
    <source>
        <dbReference type="ARBA" id="ARBA00005174"/>
    </source>
</evidence>
<sequence length="422" mass="45280">MNILLLGSGGREHAMAWKIAQSPKVSNLYIAPGNAGTSSAGTNLAIAADNFPAIKDAVEKYAIDMVVVGPEDPLVKGVVDFFEADAELSKIPVVGPNKIAAQLEGSKDFSKQFMVRNNIPTARYQSVTIDTIEEGVEFLQTLEAPYVLKADGLAAGKGVLIINDLEEAVSELKSMLQGKFGAAGNTVVIEEFLSGIECSVFVVTDGKHYKILPEAKDYKRIGEGDKGLNTGGMGAVSPVPFADAEFMQKVEERIIRPTVEGLDKEGIVYKGFIFFGLIKVKNEPVVIEYNARMGDPETEVVMLRLKSDLVELLEGVAAGNLNEKTVEFDSRSAVTVMLVSGGYPEDYEKGKIITGLDQVEGSIAFHAGTKVADGNVVTNGGRVIAVSSYGASKDEALAQSFANAQKISYEGKYFRRDIGFDL</sequence>
<proteinExistence type="inferred from homology"/>
<feature type="domain" description="ATP-grasp" evidence="12">
    <location>
        <begin position="111"/>
        <end position="318"/>
    </location>
</feature>
<dbReference type="NCBIfam" id="TIGR00877">
    <property type="entry name" value="purD"/>
    <property type="match status" value="1"/>
</dbReference>
<gene>
    <name evidence="10" type="primary">purD</name>
    <name evidence="13" type="ORF">PJIAN_4221</name>
</gene>
<dbReference type="InterPro" id="IPR011054">
    <property type="entry name" value="Rudment_hybrid_motif"/>
</dbReference>
<dbReference type="SUPFAM" id="SSF51246">
    <property type="entry name" value="Rudiment single hybrid motif"/>
    <property type="match status" value="1"/>
</dbReference>
<evidence type="ECO:0000256" key="11">
    <source>
        <dbReference type="PROSITE-ProRule" id="PRU00409"/>
    </source>
</evidence>
<evidence type="ECO:0000256" key="5">
    <source>
        <dbReference type="ARBA" id="ARBA00022755"/>
    </source>
</evidence>
<keyword evidence="5 10" id="KW-0658">Purine biosynthesis</keyword>
<comment type="pathway">
    <text evidence="1 10">Purine metabolism; IMP biosynthesis via de novo pathway; N(1)-(5-phospho-D-ribosyl)glycinamide from 5-phospho-alpha-D-ribose 1-diphosphate: step 2/2.</text>
</comment>
<dbReference type="Pfam" id="PF01071">
    <property type="entry name" value="GARS_A"/>
    <property type="match status" value="1"/>
</dbReference>
<evidence type="ECO:0000256" key="6">
    <source>
        <dbReference type="ARBA" id="ARBA00022840"/>
    </source>
</evidence>
<dbReference type="PANTHER" id="PTHR43472">
    <property type="entry name" value="PHOSPHORIBOSYLAMINE--GLYCINE LIGASE"/>
    <property type="match status" value="1"/>
</dbReference>
<dbReference type="UniPathway" id="UPA00074">
    <property type="reaction ID" value="UER00125"/>
</dbReference>
<dbReference type="Gene3D" id="3.30.1490.20">
    <property type="entry name" value="ATP-grasp fold, A domain"/>
    <property type="match status" value="1"/>
</dbReference>
<dbReference type="SMART" id="SM01210">
    <property type="entry name" value="GARS_C"/>
    <property type="match status" value="1"/>
</dbReference>
<dbReference type="PANTHER" id="PTHR43472:SF1">
    <property type="entry name" value="PHOSPHORIBOSYLAMINE--GLYCINE LIGASE, CHLOROPLASTIC"/>
    <property type="match status" value="1"/>
</dbReference>
<dbReference type="SUPFAM" id="SSF52440">
    <property type="entry name" value="PreATP-grasp domain"/>
    <property type="match status" value="1"/>
</dbReference>
<evidence type="ECO:0000313" key="14">
    <source>
        <dbReference type="Proteomes" id="UP000076586"/>
    </source>
</evidence>
<dbReference type="Gene3D" id="3.30.470.20">
    <property type="entry name" value="ATP-grasp fold, B domain"/>
    <property type="match status" value="1"/>
</dbReference>
<comment type="catalytic activity">
    <reaction evidence="10">
        <text>5-phospho-beta-D-ribosylamine + glycine + ATP = N(1)-(5-phospho-beta-D-ribosyl)glycinamide + ADP + phosphate + H(+)</text>
        <dbReference type="Rhea" id="RHEA:17453"/>
        <dbReference type="ChEBI" id="CHEBI:15378"/>
        <dbReference type="ChEBI" id="CHEBI:30616"/>
        <dbReference type="ChEBI" id="CHEBI:43474"/>
        <dbReference type="ChEBI" id="CHEBI:57305"/>
        <dbReference type="ChEBI" id="CHEBI:58681"/>
        <dbReference type="ChEBI" id="CHEBI:143788"/>
        <dbReference type="ChEBI" id="CHEBI:456216"/>
        <dbReference type="EC" id="6.3.4.13"/>
    </reaction>
</comment>
<dbReference type="EMBL" id="BDCR01000004">
    <property type="protein sequence ID" value="GAT63680.1"/>
    <property type="molecule type" value="Genomic_DNA"/>
</dbReference>
<dbReference type="SUPFAM" id="SSF56059">
    <property type="entry name" value="Glutathione synthetase ATP-binding domain-like"/>
    <property type="match status" value="1"/>
</dbReference>
<accession>A0A161LSG0</accession>
<dbReference type="EC" id="6.3.4.13" evidence="2 10"/>
<dbReference type="GO" id="GO:0009113">
    <property type="term" value="P:purine nucleobase biosynthetic process"/>
    <property type="evidence" value="ECO:0007669"/>
    <property type="project" value="InterPro"/>
</dbReference>
<evidence type="ECO:0000256" key="10">
    <source>
        <dbReference type="HAMAP-Rule" id="MF_00138"/>
    </source>
</evidence>
<dbReference type="Pfam" id="PF02844">
    <property type="entry name" value="GARS_N"/>
    <property type="match status" value="1"/>
</dbReference>
<evidence type="ECO:0000256" key="8">
    <source>
        <dbReference type="ARBA" id="ARBA00042242"/>
    </source>
</evidence>
<comment type="similarity">
    <text evidence="7 10">Belongs to the GARS family.</text>
</comment>
<dbReference type="InterPro" id="IPR016185">
    <property type="entry name" value="PreATP-grasp_dom_sf"/>
</dbReference>
<keyword evidence="6 11" id="KW-0067">ATP-binding</keyword>
<dbReference type="Proteomes" id="UP000076586">
    <property type="component" value="Unassembled WGS sequence"/>
</dbReference>
<evidence type="ECO:0000256" key="4">
    <source>
        <dbReference type="ARBA" id="ARBA00022741"/>
    </source>
</evidence>
<dbReference type="RefSeq" id="WP_068705105.1">
    <property type="nucleotide sequence ID" value="NZ_BDCR01000004.1"/>
</dbReference>
<dbReference type="Gene3D" id="3.40.50.20">
    <property type="match status" value="1"/>
</dbReference>
<evidence type="ECO:0000256" key="9">
    <source>
        <dbReference type="ARBA" id="ARBA00042864"/>
    </source>
</evidence>
<dbReference type="Pfam" id="PF02843">
    <property type="entry name" value="GARS_C"/>
    <property type="match status" value="1"/>
</dbReference>
<evidence type="ECO:0000256" key="7">
    <source>
        <dbReference type="ARBA" id="ARBA00038345"/>
    </source>
</evidence>
<dbReference type="InterPro" id="IPR013815">
    <property type="entry name" value="ATP_grasp_subdomain_1"/>
</dbReference>
<dbReference type="GO" id="GO:0046872">
    <property type="term" value="F:metal ion binding"/>
    <property type="evidence" value="ECO:0007669"/>
    <property type="project" value="InterPro"/>
</dbReference>
<name>A0A161LSG0_9BACT</name>
<dbReference type="InterPro" id="IPR020561">
    <property type="entry name" value="PRibGlycinamid_synth_ATP-grasp"/>
</dbReference>
<reference evidence="14" key="2">
    <citation type="journal article" date="2017" name="Genome Announc.">
        <title>Draft genome sequence of Paludibacter jiangxiensis NM7(T), a propionate-producing fermentative bacterium.</title>
        <authorList>
            <person name="Qiu Y.-L."/>
            <person name="Tourlousse D.M."/>
            <person name="Matsuura N."/>
            <person name="Ohashi A."/>
            <person name="Sekiguchi Y."/>
        </authorList>
    </citation>
    <scope>NUCLEOTIDE SEQUENCE [LARGE SCALE GENOMIC DNA]</scope>
    <source>
        <strain evidence="14">NM7</strain>
    </source>
</reference>
<dbReference type="InterPro" id="IPR011761">
    <property type="entry name" value="ATP-grasp"/>
</dbReference>
<keyword evidence="4 11" id="KW-0547">Nucleotide-binding</keyword>
<dbReference type="InterPro" id="IPR037123">
    <property type="entry name" value="PRibGlycinamide_synth_C_sf"/>
</dbReference>
<dbReference type="Gene3D" id="3.90.600.10">
    <property type="entry name" value="Phosphoribosylglycinamide synthetase, C-terminal domain"/>
    <property type="match status" value="1"/>
</dbReference>
<dbReference type="GO" id="GO:0005524">
    <property type="term" value="F:ATP binding"/>
    <property type="evidence" value="ECO:0007669"/>
    <property type="project" value="UniProtKB-UniRule"/>
</dbReference>
<dbReference type="STRING" id="681398.PJIAN_4221"/>
<dbReference type="InterPro" id="IPR000115">
    <property type="entry name" value="PRibGlycinamide_synth"/>
</dbReference>
<evidence type="ECO:0000256" key="2">
    <source>
        <dbReference type="ARBA" id="ARBA00013255"/>
    </source>
</evidence>
<dbReference type="OrthoDB" id="9807240at2"/>
<dbReference type="PROSITE" id="PS50975">
    <property type="entry name" value="ATP_GRASP"/>
    <property type="match status" value="1"/>
</dbReference>
<organism evidence="13 14">
    <name type="scientific">Paludibacter jiangxiensis</name>
    <dbReference type="NCBI Taxonomy" id="681398"/>
    <lineage>
        <taxon>Bacteria</taxon>
        <taxon>Pseudomonadati</taxon>
        <taxon>Bacteroidota</taxon>
        <taxon>Bacteroidia</taxon>
        <taxon>Bacteroidales</taxon>
        <taxon>Paludibacteraceae</taxon>
        <taxon>Paludibacter</taxon>
    </lineage>
</organism>
<dbReference type="AlphaFoldDB" id="A0A161LSG0"/>
<protein>
    <recommendedName>
        <fullName evidence="2 10">Phosphoribosylamine--glycine ligase</fullName>
        <ecNumber evidence="2 10">6.3.4.13</ecNumber>
    </recommendedName>
    <alternativeName>
        <fullName evidence="10">GARS</fullName>
    </alternativeName>
    <alternativeName>
        <fullName evidence="8 10">Glycinamide ribonucleotide synthetase</fullName>
    </alternativeName>
    <alternativeName>
        <fullName evidence="9 10">Phosphoribosylglycinamide synthetase</fullName>
    </alternativeName>
</protein>
<dbReference type="HAMAP" id="MF_00138">
    <property type="entry name" value="GARS"/>
    <property type="match status" value="1"/>
</dbReference>
<dbReference type="InterPro" id="IPR020562">
    <property type="entry name" value="PRibGlycinamide_synth_N"/>
</dbReference>
<dbReference type="GO" id="GO:0006189">
    <property type="term" value="P:'de novo' IMP biosynthetic process"/>
    <property type="evidence" value="ECO:0007669"/>
    <property type="project" value="UniProtKB-UniRule"/>
</dbReference>
<dbReference type="GO" id="GO:0004637">
    <property type="term" value="F:phosphoribosylamine-glycine ligase activity"/>
    <property type="evidence" value="ECO:0007669"/>
    <property type="project" value="UniProtKB-UniRule"/>
</dbReference>
<keyword evidence="3 10" id="KW-0436">Ligase</keyword>
<dbReference type="InterPro" id="IPR020560">
    <property type="entry name" value="PRibGlycinamide_synth_C-dom"/>
</dbReference>
<evidence type="ECO:0000256" key="3">
    <source>
        <dbReference type="ARBA" id="ARBA00022598"/>
    </source>
</evidence>
<keyword evidence="14" id="KW-1185">Reference proteome</keyword>
<reference evidence="14" key="1">
    <citation type="submission" date="2016-04" db="EMBL/GenBank/DDBJ databases">
        <title>Draft genome sequence of Paludibacter jiangxiensis strain NM7.</title>
        <authorList>
            <person name="Qiu Y."/>
            <person name="Matsuura N."/>
            <person name="Ohashi A."/>
            <person name="Tourlousse M.D."/>
            <person name="Sekiguchi Y."/>
        </authorList>
    </citation>
    <scope>NUCLEOTIDE SEQUENCE [LARGE SCALE GENOMIC DNA]</scope>
    <source>
        <strain evidence="14">NM7</strain>
    </source>
</reference>
<evidence type="ECO:0000313" key="13">
    <source>
        <dbReference type="EMBL" id="GAT63680.1"/>
    </source>
</evidence>